<dbReference type="SUPFAM" id="SSF117281">
    <property type="entry name" value="Kelch motif"/>
    <property type="match status" value="1"/>
</dbReference>
<evidence type="ECO:0000256" key="2">
    <source>
        <dbReference type="ARBA" id="ARBA00022737"/>
    </source>
</evidence>
<evidence type="ECO:0000256" key="1">
    <source>
        <dbReference type="ARBA" id="ARBA00022441"/>
    </source>
</evidence>
<keyword evidence="1" id="KW-0880">Kelch repeat</keyword>
<dbReference type="InParanoid" id="A0A672J521"/>
<dbReference type="InterPro" id="IPR015915">
    <property type="entry name" value="Kelch-typ_b-propeller"/>
</dbReference>
<evidence type="ECO:0000313" key="4">
    <source>
        <dbReference type="Proteomes" id="UP000472267"/>
    </source>
</evidence>
<protein>
    <submittedName>
        <fullName evidence="3">Uncharacterized protein</fullName>
    </submittedName>
</protein>
<dbReference type="InterPro" id="IPR006652">
    <property type="entry name" value="Kelch_1"/>
</dbReference>
<evidence type="ECO:0000313" key="3">
    <source>
        <dbReference type="Ensembl" id="ENSSFAP00005048232.1"/>
    </source>
</evidence>
<dbReference type="Pfam" id="PF01344">
    <property type="entry name" value="Kelch_1"/>
    <property type="match status" value="1"/>
</dbReference>
<dbReference type="Gene3D" id="2.120.10.80">
    <property type="entry name" value="Kelch-type beta propeller"/>
    <property type="match status" value="1"/>
</dbReference>
<keyword evidence="4" id="KW-1185">Reference proteome</keyword>
<reference evidence="3" key="1">
    <citation type="submission" date="2019-06" db="EMBL/GenBank/DDBJ databases">
        <authorList>
            <consortium name="Wellcome Sanger Institute Data Sharing"/>
        </authorList>
    </citation>
    <scope>NUCLEOTIDE SEQUENCE [LARGE SCALE GENOMIC DNA]</scope>
</reference>
<dbReference type="AlphaFoldDB" id="A0A672J521"/>
<dbReference type="Ensembl" id="ENSSFAT00005049842.1">
    <property type="protein sequence ID" value="ENSSFAP00005048232.1"/>
    <property type="gene ID" value="ENSSFAG00005023443.1"/>
</dbReference>
<proteinExistence type="predicted"/>
<accession>A0A672J521</accession>
<reference evidence="3" key="2">
    <citation type="submission" date="2025-08" db="UniProtKB">
        <authorList>
            <consortium name="Ensembl"/>
        </authorList>
    </citation>
    <scope>IDENTIFICATION</scope>
</reference>
<sequence>MNEARPRCKLAALEGYIYAIGGECLSSVERYDPRLDRWTFVAPLPNDTFAVAHHVSWLAYNVIIRSCSLNMTGCK</sequence>
<name>A0A672J521_SALFA</name>
<dbReference type="Proteomes" id="UP000472267">
    <property type="component" value="Chromosome 5"/>
</dbReference>
<dbReference type="SMART" id="SM00612">
    <property type="entry name" value="Kelch"/>
    <property type="match status" value="1"/>
</dbReference>
<dbReference type="OMA" id="WLAYNVI"/>
<dbReference type="PANTHER" id="PTHR45972:SF1">
    <property type="entry name" value="KELCH DOMAIN-CONTAINING PROTEIN 7A"/>
    <property type="match status" value="1"/>
</dbReference>
<keyword evidence="2" id="KW-0677">Repeat</keyword>
<dbReference type="PANTHER" id="PTHR45972">
    <property type="entry name" value="BTB_2 DOMAIN-CONTAINING PROTEIN"/>
    <property type="match status" value="1"/>
</dbReference>
<dbReference type="InterPro" id="IPR052310">
    <property type="entry name" value="Kelch/BTB_domain_protein"/>
</dbReference>
<reference evidence="3" key="3">
    <citation type="submission" date="2025-09" db="UniProtKB">
        <authorList>
            <consortium name="Ensembl"/>
        </authorList>
    </citation>
    <scope>IDENTIFICATION</scope>
</reference>
<organism evidence="3 4">
    <name type="scientific">Salarias fasciatus</name>
    <name type="common">Jewelled blenny</name>
    <name type="synonym">Blennius fasciatus</name>
    <dbReference type="NCBI Taxonomy" id="181472"/>
    <lineage>
        <taxon>Eukaryota</taxon>
        <taxon>Metazoa</taxon>
        <taxon>Chordata</taxon>
        <taxon>Craniata</taxon>
        <taxon>Vertebrata</taxon>
        <taxon>Euteleostomi</taxon>
        <taxon>Actinopterygii</taxon>
        <taxon>Neopterygii</taxon>
        <taxon>Teleostei</taxon>
        <taxon>Neoteleostei</taxon>
        <taxon>Acanthomorphata</taxon>
        <taxon>Ovalentaria</taxon>
        <taxon>Blenniimorphae</taxon>
        <taxon>Blenniiformes</taxon>
        <taxon>Blennioidei</taxon>
        <taxon>Blenniidae</taxon>
        <taxon>Salariinae</taxon>
        <taxon>Salarias</taxon>
    </lineage>
</organism>